<proteinExistence type="predicted"/>
<dbReference type="EnsemblMetazoa" id="OVOC1129.2">
    <property type="protein sequence ID" value="OVOC1129.2"/>
    <property type="gene ID" value="WBGene00237938"/>
</dbReference>
<dbReference type="AlphaFoldDB" id="A0A8R1XLH6"/>
<protein>
    <submittedName>
        <fullName evidence="1">Uncharacterized protein</fullName>
    </submittedName>
</protein>
<dbReference type="Proteomes" id="UP000024404">
    <property type="component" value="Unassembled WGS sequence"/>
</dbReference>
<evidence type="ECO:0000313" key="1">
    <source>
        <dbReference type="EnsemblMetazoa" id="OVOC1129.2"/>
    </source>
</evidence>
<evidence type="ECO:0000313" key="2">
    <source>
        <dbReference type="Proteomes" id="UP000024404"/>
    </source>
</evidence>
<reference evidence="2" key="1">
    <citation type="submission" date="2013-10" db="EMBL/GenBank/DDBJ databases">
        <title>Genome sequencing of Onchocerca volvulus.</title>
        <authorList>
            <person name="Cotton J."/>
            <person name="Tsai J."/>
            <person name="Stanley E."/>
            <person name="Tracey A."/>
            <person name="Holroyd N."/>
            <person name="Lustigman S."/>
            <person name="Berriman M."/>
        </authorList>
    </citation>
    <scope>NUCLEOTIDE SEQUENCE</scope>
</reference>
<keyword evidence="2" id="KW-1185">Reference proteome</keyword>
<dbReference type="EMBL" id="CMVM020000024">
    <property type="status" value="NOT_ANNOTATED_CDS"/>
    <property type="molecule type" value="Genomic_DNA"/>
</dbReference>
<name>A0A8R1XLH6_ONCVO</name>
<sequence>MVMTLSMLRPLPRSHDLDALMLLVQLCEKMHDDVHLLVTIIHISSQN</sequence>
<dbReference type="EnsemblMetazoa" id="OVOC1129.1">
    <property type="protein sequence ID" value="OVOC1129.1"/>
    <property type="gene ID" value="WBGene00237938"/>
</dbReference>
<reference evidence="1" key="2">
    <citation type="submission" date="2022-06" db="UniProtKB">
        <authorList>
            <consortium name="EnsemblMetazoa"/>
        </authorList>
    </citation>
    <scope>IDENTIFICATION</scope>
</reference>
<accession>A0A8R1XLH6</accession>
<organism evidence="1 2">
    <name type="scientific">Onchocerca volvulus</name>
    <dbReference type="NCBI Taxonomy" id="6282"/>
    <lineage>
        <taxon>Eukaryota</taxon>
        <taxon>Metazoa</taxon>
        <taxon>Ecdysozoa</taxon>
        <taxon>Nematoda</taxon>
        <taxon>Chromadorea</taxon>
        <taxon>Rhabditida</taxon>
        <taxon>Spirurina</taxon>
        <taxon>Spiruromorpha</taxon>
        <taxon>Filarioidea</taxon>
        <taxon>Onchocercidae</taxon>
        <taxon>Onchocerca</taxon>
    </lineage>
</organism>